<evidence type="ECO:0000313" key="6">
    <source>
        <dbReference type="Proteomes" id="UP001352223"/>
    </source>
</evidence>
<reference evidence="5 6" key="1">
    <citation type="submission" date="2022-10" db="EMBL/GenBank/DDBJ databases">
        <authorList>
            <person name="Xie J."/>
            <person name="Shen N."/>
        </authorList>
    </citation>
    <scope>NUCLEOTIDE SEQUENCE [LARGE SCALE GENOMIC DNA]</scope>
    <source>
        <strain evidence="5 6">DSM 41681</strain>
    </source>
</reference>
<dbReference type="Proteomes" id="UP001352223">
    <property type="component" value="Unassembled WGS sequence"/>
</dbReference>
<dbReference type="RefSeq" id="WP_324766827.1">
    <property type="nucleotide sequence ID" value="NZ_BAAATS010000006.1"/>
</dbReference>
<dbReference type="CDD" id="cd07043">
    <property type="entry name" value="STAS_anti-anti-sigma_factors"/>
    <property type="match status" value="1"/>
</dbReference>
<dbReference type="PROSITE" id="PS50801">
    <property type="entry name" value="STAS"/>
    <property type="match status" value="1"/>
</dbReference>
<dbReference type="NCBIfam" id="TIGR00377">
    <property type="entry name" value="ant_ant_sig"/>
    <property type="match status" value="1"/>
</dbReference>
<evidence type="ECO:0000256" key="2">
    <source>
        <dbReference type="RuleBase" id="RU003749"/>
    </source>
</evidence>
<sequence length="223" mass="23573">MHPRSTWAAGYIRVHETHGLTVVEFHSEIDIAAGLRILPVLDEATAPAGRTVVLDLGPVTFFDVYGLRLLCRAQDRVHERGGRLLLVCAHQSILKLLHVSGLLSRFAPYPELRDAVAAGLQQATGARLKGQQLHVSDRELGGGHLAHDTEGEPVPVGQDAGEPQGTEASGAGVADVAQVDQDGGGAGADGAVQQPAERGFGGRSQLRPHLDHQTSGEAPDHDR</sequence>
<proteinExistence type="inferred from homology"/>
<organism evidence="5 6">
    <name type="scientific">Streptomyces kunmingensis</name>
    <dbReference type="NCBI Taxonomy" id="68225"/>
    <lineage>
        <taxon>Bacteria</taxon>
        <taxon>Bacillati</taxon>
        <taxon>Actinomycetota</taxon>
        <taxon>Actinomycetes</taxon>
        <taxon>Kitasatosporales</taxon>
        <taxon>Streptomycetaceae</taxon>
        <taxon>Streptomyces</taxon>
    </lineage>
</organism>
<dbReference type="InterPro" id="IPR036513">
    <property type="entry name" value="STAS_dom_sf"/>
</dbReference>
<gene>
    <name evidence="5" type="ORF">OKJ48_06205</name>
</gene>
<evidence type="ECO:0000256" key="3">
    <source>
        <dbReference type="SAM" id="MobiDB-lite"/>
    </source>
</evidence>
<feature type="compositionally biased region" description="Low complexity" evidence="3">
    <location>
        <begin position="170"/>
        <end position="181"/>
    </location>
</feature>
<evidence type="ECO:0000259" key="4">
    <source>
        <dbReference type="PROSITE" id="PS50801"/>
    </source>
</evidence>
<feature type="domain" description="STAS" evidence="4">
    <location>
        <begin position="10"/>
        <end position="119"/>
    </location>
</feature>
<dbReference type="Pfam" id="PF01740">
    <property type="entry name" value="STAS"/>
    <property type="match status" value="1"/>
</dbReference>
<dbReference type="PANTHER" id="PTHR33495:SF2">
    <property type="entry name" value="ANTI-SIGMA FACTOR ANTAGONIST TM_1081-RELATED"/>
    <property type="match status" value="1"/>
</dbReference>
<evidence type="ECO:0000256" key="1">
    <source>
        <dbReference type="ARBA" id="ARBA00009013"/>
    </source>
</evidence>
<name>A0ABU6C582_9ACTN</name>
<evidence type="ECO:0000313" key="5">
    <source>
        <dbReference type="EMBL" id="MEB3959844.1"/>
    </source>
</evidence>
<feature type="region of interest" description="Disordered" evidence="3">
    <location>
        <begin position="141"/>
        <end position="223"/>
    </location>
</feature>
<comment type="caution">
    <text evidence="5">The sequence shown here is derived from an EMBL/GenBank/DDBJ whole genome shotgun (WGS) entry which is preliminary data.</text>
</comment>
<dbReference type="SUPFAM" id="SSF52091">
    <property type="entry name" value="SpoIIaa-like"/>
    <property type="match status" value="1"/>
</dbReference>
<dbReference type="Gene3D" id="3.30.750.24">
    <property type="entry name" value="STAS domain"/>
    <property type="match status" value="1"/>
</dbReference>
<feature type="compositionally biased region" description="Basic and acidic residues" evidence="3">
    <location>
        <begin position="141"/>
        <end position="150"/>
    </location>
</feature>
<dbReference type="EMBL" id="JAOZYB010000027">
    <property type="protein sequence ID" value="MEB3959844.1"/>
    <property type="molecule type" value="Genomic_DNA"/>
</dbReference>
<protein>
    <recommendedName>
        <fullName evidence="2">Anti-sigma factor antagonist</fullName>
    </recommendedName>
</protein>
<accession>A0ABU6C582</accession>
<dbReference type="InterPro" id="IPR003658">
    <property type="entry name" value="Anti-sigma_ant"/>
</dbReference>
<comment type="similarity">
    <text evidence="1 2">Belongs to the anti-sigma-factor antagonist family.</text>
</comment>
<dbReference type="PANTHER" id="PTHR33495">
    <property type="entry name" value="ANTI-SIGMA FACTOR ANTAGONIST TM_1081-RELATED-RELATED"/>
    <property type="match status" value="1"/>
</dbReference>
<feature type="compositionally biased region" description="Basic and acidic residues" evidence="3">
    <location>
        <begin position="208"/>
        <end position="223"/>
    </location>
</feature>
<keyword evidence="6" id="KW-1185">Reference proteome</keyword>
<dbReference type="InterPro" id="IPR002645">
    <property type="entry name" value="STAS_dom"/>
</dbReference>